<dbReference type="SMART" id="SM00855">
    <property type="entry name" value="PGAM"/>
    <property type="match status" value="1"/>
</dbReference>
<dbReference type="PROSITE" id="PS51462">
    <property type="entry name" value="NUDIX"/>
    <property type="match status" value="1"/>
</dbReference>
<dbReference type="InterPro" id="IPR000086">
    <property type="entry name" value="NUDIX_hydrolase_dom"/>
</dbReference>
<sequence length="331" mass="34707">MTGRPGGAPPSSTSGAEPPERPDAPGPAAVGGHLEPTRAAGAVLWRPSGAGPEVLLVHRPGRDDWTLPKGKLRNEEHPLTAAVREVAEETGLRPVLGRRLPGRRYVKDGWPKEVAWWAAAVSGPSGVPLSDEVDRREWLPLAAARRRLSYGHDVRTLDDFAAGPAETVPVVLLRHASAGGKDGWNGDDLLRPLDEAGRADAARLAEALAGYGIGQVVSSATARCVETVLPYAVRTSARVHTEQALTAGAGPHVGSFDREGARAVVAALVAERRPVLVCTHGELVGDLMREALARLSAAAVPQPLALAKGAFWTLHLAADGRGLAAVERHGP</sequence>
<keyword evidence="5" id="KW-1185">Reference proteome</keyword>
<dbReference type="Pfam" id="PF00293">
    <property type="entry name" value="NUDIX"/>
    <property type="match status" value="1"/>
</dbReference>
<evidence type="ECO:0000313" key="5">
    <source>
        <dbReference type="Proteomes" id="UP001596540"/>
    </source>
</evidence>
<evidence type="ECO:0000256" key="2">
    <source>
        <dbReference type="SAM" id="MobiDB-lite"/>
    </source>
</evidence>
<dbReference type="EMBL" id="JBHTBH010000001">
    <property type="protein sequence ID" value="MFC7326546.1"/>
    <property type="molecule type" value="Genomic_DNA"/>
</dbReference>
<evidence type="ECO:0000313" key="4">
    <source>
        <dbReference type="EMBL" id="MFC7326546.1"/>
    </source>
</evidence>
<dbReference type="PROSITE" id="PS00893">
    <property type="entry name" value="NUDIX_BOX"/>
    <property type="match status" value="1"/>
</dbReference>
<evidence type="ECO:0000256" key="1">
    <source>
        <dbReference type="ARBA" id="ARBA00022801"/>
    </source>
</evidence>
<dbReference type="Gene3D" id="3.90.79.10">
    <property type="entry name" value="Nucleoside Triphosphate Pyrophosphohydrolase"/>
    <property type="match status" value="1"/>
</dbReference>
<organism evidence="4 5">
    <name type="scientific">Marinactinospora rubrisoli</name>
    <dbReference type="NCBI Taxonomy" id="2715399"/>
    <lineage>
        <taxon>Bacteria</taxon>
        <taxon>Bacillati</taxon>
        <taxon>Actinomycetota</taxon>
        <taxon>Actinomycetes</taxon>
        <taxon>Streptosporangiales</taxon>
        <taxon>Nocardiopsidaceae</taxon>
        <taxon>Marinactinospora</taxon>
    </lineage>
</organism>
<dbReference type="Gene3D" id="3.40.50.1240">
    <property type="entry name" value="Phosphoglycerate mutase-like"/>
    <property type="match status" value="1"/>
</dbReference>
<dbReference type="SUPFAM" id="SSF53254">
    <property type="entry name" value="Phosphoglycerate mutase-like"/>
    <property type="match status" value="1"/>
</dbReference>
<dbReference type="Proteomes" id="UP001596540">
    <property type="component" value="Unassembled WGS sequence"/>
</dbReference>
<dbReference type="InterPro" id="IPR029033">
    <property type="entry name" value="His_PPase_superfam"/>
</dbReference>
<dbReference type="CDD" id="cd03673">
    <property type="entry name" value="NUDIX_Ap6A_hydrolase"/>
    <property type="match status" value="1"/>
</dbReference>
<feature type="region of interest" description="Disordered" evidence="2">
    <location>
        <begin position="1"/>
        <end position="34"/>
    </location>
</feature>
<dbReference type="PANTHER" id="PTHR21340:SF0">
    <property type="entry name" value="BIS(5'-NUCLEOSYL)-TETRAPHOSPHATASE [ASYMMETRICAL]"/>
    <property type="match status" value="1"/>
</dbReference>
<dbReference type="InterPro" id="IPR013078">
    <property type="entry name" value="His_Pase_superF_clade-1"/>
</dbReference>
<protein>
    <submittedName>
        <fullName evidence="4">NUDIX domain-containing protein</fullName>
    </submittedName>
</protein>
<proteinExistence type="predicted"/>
<accession>A0ABW2KBB8</accession>
<reference evidence="5" key="1">
    <citation type="journal article" date="2019" name="Int. J. Syst. Evol. Microbiol.">
        <title>The Global Catalogue of Microorganisms (GCM) 10K type strain sequencing project: providing services to taxonomists for standard genome sequencing and annotation.</title>
        <authorList>
            <consortium name="The Broad Institute Genomics Platform"/>
            <consortium name="The Broad Institute Genome Sequencing Center for Infectious Disease"/>
            <person name="Wu L."/>
            <person name="Ma J."/>
        </authorList>
    </citation>
    <scope>NUCLEOTIDE SEQUENCE [LARGE SCALE GENOMIC DNA]</scope>
    <source>
        <strain evidence="5">CGMCC 4.7382</strain>
    </source>
</reference>
<evidence type="ECO:0000259" key="3">
    <source>
        <dbReference type="PROSITE" id="PS51462"/>
    </source>
</evidence>
<dbReference type="RefSeq" id="WP_379868346.1">
    <property type="nucleotide sequence ID" value="NZ_JBHTBH010000001.1"/>
</dbReference>
<feature type="domain" description="Nudix hydrolase" evidence="3">
    <location>
        <begin position="35"/>
        <end position="161"/>
    </location>
</feature>
<dbReference type="InterPro" id="IPR015797">
    <property type="entry name" value="NUDIX_hydrolase-like_dom_sf"/>
</dbReference>
<dbReference type="SUPFAM" id="SSF55811">
    <property type="entry name" value="Nudix"/>
    <property type="match status" value="1"/>
</dbReference>
<gene>
    <name evidence="4" type="ORF">ACFQRF_02225</name>
</gene>
<dbReference type="Pfam" id="PF00300">
    <property type="entry name" value="His_Phos_1"/>
    <property type="match status" value="1"/>
</dbReference>
<keyword evidence="1" id="KW-0378">Hydrolase</keyword>
<dbReference type="InterPro" id="IPR051325">
    <property type="entry name" value="Nudix_hydrolase_domain"/>
</dbReference>
<comment type="caution">
    <text evidence="4">The sequence shown here is derived from an EMBL/GenBank/DDBJ whole genome shotgun (WGS) entry which is preliminary data.</text>
</comment>
<dbReference type="InterPro" id="IPR020084">
    <property type="entry name" value="NUDIX_hydrolase_CS"/>
</dbReference>
<dbReference type="PANTHER" id="PTHR21340">
    <property type="entry name" value="DIADENOSINE 5,5-P1,P4-TETRAPHOSPHATE PYROPHOSPHOHYDROLASE MUTT"/>
    <property type="match status" value="1"/>
</dbReference>
<name>A0ABW2KBB8_9ACTN</name>